<dbReference type="OrthoDB" id="9132139at2"/>
<evidence type="ECO:0000313" key="7">
    <source>
        <dbReference type="Proteomes" id="UP000002791"/>
    </source>
</evidence>
<dbReference type="GO" id="GO:0016747">
    <property type="term" value="F:acyltransferase activity, transferring groups other than amino-acyl groups"/>
    <property type="evidence" value="ECO:0007669"/>
    <property type="project" value="InterPro"/>
</dbReference>
<dbReference type="PROSITE" id="PS51186">
    <property type="entry name" value="GNAT"/>
    <property type="match status" value="1"/>
</dbReference>
<gene>
    <name evidence="6" type="ORF">SaccyDRAFT_3542</name>
</gene>
<dbReference type="InterPro" id="IPR016181">
    <property type="entry name" value="Acyl_CoA_acyltransferase"/>
</dbReference>
<dbReference type="AlphaFoldDB" id="H5XCX6"/>
<dbReference type="eggNOG" id="COG1670">
    <property type="taxonomic scope" value="Bacteria"/>
</dbReference>
<keyword evidence="7" id="KW-1185">Reference proteome</keyword>
<evidence type="ECO:0000313" key="6">
    <source>
        <dbReference type="EMBL" id="EHR62370.1"/>
    </source>
</evidence>
<feature type="region of interest" description="Disordered" evidence="4">
    <location>
        <begin position="134"/>
        <end position="181"/>
    </location>
</feature>
<dbReference type="Proteomes" id="UP000002791">
    <property type="component" value="Chromosome"/>
</dbReference>
<feature type="compositionally biased region" description="Polar residues" evidence="4">
    <location>
        <begin position="158"/>
        <end position="172"/>
    </location>
</feature>
<dbReference type="EMBL" id="CM001440">
    <property type="protein sequence ID" value="EHR62370.1"/>
    <property type="molecule type" value="Genomic_DNA"/>
</dbReference>
<dbReference type="Pfam" id="PF13302">
    <property type="entry name" value="Acetyltransf_3"/>
    <property type="match status" value="1"/>
</dbReference>
<evidence type="ECO:0000256" key="2">
    <source>
        <dbReference type="ARBA" id="ARBA00023315"/>
    </source>
</evidence>
<dbReference type="PANTHER" id="PTHR43792">
    <property type="entry name" value="GNAT FAMILY, PUTATIVE (AFU_ORTHOLOGUE AFUA_3G00765)-RELATED-RELATED"/>
    <property type="match status" value="1"/>
</dbReference>
<feature type="domain" description="N-acetyltransferase" evidence="5">
    <location>
        <begin position="14"/>
        <end position="178"/>
    </location>
</feature>
<dbReference type="RefSeq" id="WP_005458128.1">
    <property type="nucleotide sequence ID" value="NZ_CM001440.1"/>
</dbReference>
<evidence type="ECO:0000256" key="3">
    <source>
        <dbReference type="ARBA" id="ARBA00038502"/>
    </source>
</evidence>
<dbReference type="InterPro" id="IPR000182">
    <property type="entry name" value="GNAT_dom"/>
</dbReference>
<dbReference type="InterPro" id="IPR051531">
    <property type="entry name" value="N-acetyltransferase"/>
</dbReference>
<dbReference type="PANTHER" id="PTHR43792:SF8">
    <property type="entry name" value="[RIBOSOMAL PROTEIN US5]-ALANINE N-ACETYLTRANSFERASE"/>
    <property type="match status" value="1"/>
</dbReference>
<name>H5XCX6_9PSEU</name>
<accession>H5XCX6</accession>
<keyword evidence="2" id="KW-0012">Acyltransferase</keyword>
<keyword evidence="1 6" id="KW-0808">Transferase</keyword>
<evidence type="ECO:0000256" key="4">
    <source>
        <dbReference type="SAM" id="MobiDB-lite"/>
    </source>
</evidence>
<reference evidence="6 7" key="1">
    <citation type="submission" date="2011-11" db="EMBL/GenBank/DDBJ databases">
        <title>The Noncontiguous Finished sequence of Saccharomonospora cyanea NA-134.</title>
        <authorList>
            <consortium name="US DOE Joint Genome Institute"/>
            <person name="Lucas S."/>
            <person name="Han J."/>
            <person name="Lapidus A."/>
            <person name="Cheng J.-F."/>
            <person name="Goodwin L."/>
            <person name="Pitluck S."/>
            <person name="Peters L."/>
            <person name="Ovchinnikova G."/>
            <person name="Lu M."/>
            <person name="Detter J.C."/>
            <person name="Han C."/>
            <person name="Tapia R."/>
            <person name="Land M."/>
            <person name="Hauser L."/>
            <person name="Kyrpides N."/>
            <person name="Ivanova N."/>
            <person name="Pagani I."/>
            <person name="Brambilla E.-M."/>
            <person name="Klenk H.-P."/>
            <person name="Woyke T."/>
        </authorList>
    </citation>
    <scope>NUCLEOTIDE SEQUENCE [LARGE SCALE GENOMIC DNA]</scope>
    <source>
        <strain evidence="6 7">NA-134</strain>
    </source>
</reference>
<evidence type="ECO:0000259" key="5">
    <source>
        <dbReference type="PROSITE" id="PS51186"/>
    </source>
</evidence>
<protein>
    <submittedName>
        <fullName evidence="6">Acetyltransferase, ribosomal protein N-acetylase</fullName>
    </submittedName>
</protein>
<comment type="similarity">
    <text evidence="3">Belongs to the acetyltransferase family. RimJ subfamily.</text>
</comment>
<dbReference type="STRING" id="882082.SaccyDRAFT_3542"/>
<dbReference type="SUPFAM" id="SSF55729">
    <property type="entry name" value="Acyl-CoA N-acyltransferases (Nat)"/>
    <property type="match status" value="1"/>
</dbReference>
<dbReference type="HOGENOM" id="CLU_013985_3_4_11"/>
<dbReference type="Gene3D" id="3.40.630.30">
    <property type="match status" value="1"/>
</dbReference>
<organism evidence="6 7">
    <name type="scientific">Saccharomonospora cyanea NA-134</name>
    <dbReference type="NCBI Taxonomy" id="882082"/>
    <lineage>
        <taxon>Bacteria</taxon>
        <taxon>Bacillati</taxon>
        <taxon>Actinomycetota</taxon>
        <taxon>Actinomycetes</taxon>
        <taxon>Pseudonocardiales</taxon>
        <taxon>Pseudonocardiaceae</taxon>
        <taxon>Saccharomonospora</taxon>
    </lineage>
</organism>
<evidence type="ECO:0000256" key="1">
    <source>
        <dbReference type="ARBA" id="ARBA00022679"/>
    </source>
</evidence>
<dbReference type="CDD" id="cd04301">
    <property type="entry name" value="NAT_SF"/>
    <property type="match status" value="1"/>
</dbReference>
<proteinExistence type="inferred from homology"/>
<sequence>MGITDLLPVACDGVLLRPLAEVDAEAYAAGTEDAAVRRYAHLPLPEYTPDTVRELARSDVRKGLMSGNLAVLSIVDEKDEAFLGSLVLFDITAHEAEVGFWLSPHARGRGVATRALTASAHLARKLGLRALTARTEPANTASRRTLDTAGFLPDGAPRQSTTPSGAQLTTQHYRLPLESLE</sequence>